<feature type="chain" id="PRO_5015569153" description="DUF6799 domain-containing protein" evidence="1">
    <location>
        <begin position="21"/>
        <end position="106"/>
    </location>
</feature>
<comment type="caution">
    <text evidence="3">The sequence shown here is derived from an EMBL/GenBank/DDBJ whole genome shotgun (WGS) entry which is preliminary data.</text>
</comment>
<dbReference type="OrthoDB" id="1202235at2"/>
<name>A0A2T1NGQ2_9FLAO</name>
<sequence>MKQIFLFIFALFITTGAVMAQDKMQVEDANYVILLNEKVFHYKKTGVELLKSDLKLNNGTVVKTDGSYITKDGDKMMLKDGQCLGMSGKLYKDQATLSKKLKKEMK</sequence>
<feature type="signal peptide" evidence="1">
    <location>
        <begin position="1"/>
        <end position="20"/>
    </location>
</feature>
<evidence type="ECO:0000259" key="2">
    <source>
        <dbReference type="Pfam" id="PF20606"/>
    </source>
</evidence>
<dbReference type="AlphaFoldDB" id="A0A2T1NGQ2"/>
<feature type="domain" description="DUF6799" evidence="2">
    <location>
        <begin position="30"/>
        <end position="90"/>
    </location>
</feature>
<keyword evidence="4" id="KW-1185">Reference proteome</keyword>
<dbReference type="Pfam" id="PF20606">
    <property type="entry name" value="DUF6799"/>
    <property type="match status" value="1"/>
</dbReference>
<protein>
    <recommendedName>
        <fullName evidence="2">DUF6799 domain-containing protein</fullName>
    </recommendedName>
</protein>
<evidence type="ECO:0000256" key="1">
    <source>
        <dbReference type="SAM" id="SignalP"/>
    </source>
</evidence>
<evidence type="ECO:0000313" key="3">
    <source>
        <dbReference type="EMBL" id="PSG92043.1"/>
    </source>
</evidence>
<dbReference type="EMBL" id="PXOT01000020">
    <property type="protein sequence ID" value="PSG92043.1"/>
    <property type="molecule type" value="Genomic_DNA"/>
</dbReference>
<keyword evidence="1" id="KW-0732">Signal</keyword>
<organism evidence="3 4">
    <name type="scientific">Mesoflavibacter zeaxanthinifaciens subsp. sabulilitoris</name>
    <dbReference type="NCBI Taxonomy" id="1520893"/>
    <lineage>
        <taxon>Bacteria</taxon>
        <taxon>Pseudomonadati</taxon>
        <taxon>Bacteroidota</taxon>
        <taxon>Flavobacteriia</taxon>
        <taxon>Flavobacteriales</taxon>
        <taxon>Flavobacteriaceae</taxon>
        <taxon>Mesoflavibacter</taxon>
    </lineage>
</organism>
<gene>
    <name evidence="3" type="ORF">C7H61_05550</name>
</gene>
<accession>A0A2T1NGQ2</accession>
<reference evidence="3 4" key="1">
    <citation type="submission" date="2018-03" db="EMBL/GenBank/DDBJ databases">
        <title>Mesoflavibacter sp. HG37 and Mesoflavibacter sp. HG96 sp.nov., two marine bacteria isolated from seawater of Western Pacific Ocean.</title>
        <authorList>
            <person name="Cheng H."/>
            <person name="Wu Y.-H."/>
            <person name="Guo L.-L."/>
            <person name="Xu X.-W."/>
        </authorList>
    </citation>
    <scope>NUCLEOTIDE SEQUENCE [LARGE SCALE GENOMIC DNA]</scope>
    <source>
        <strain evidence="3 4">KCTC 42117</strain>
    </source>
</reference>
<evidence type="ECO:0000313" key="4">
    <source>
        <dbReference type="Proteomes" id="UP000238430"/>
    </source>
</evidence>
<dbReference type="InterPro" id="IPR046478">
    <property type="entry name" value="DUF6799"/>
</dbReference>
<dbReference type="RefSeq" id="WP_106677884.1">
    <property type="nucleotide sequence ID" value="NZ_JACHWV010000001.1"/>
</dbReference>
<dbReference type="Proteomes" id="UP000238430">
    <property type="component" value="Unassembled WGS sequence"/>
</dbReference>
<proteinExistence type="predicted"/>